<keyword evidence="2" id="KW-0012">Acyltransferase</keyword>
<dbReference type="AlphaFoldDB" id="A0A6N3ACS8"/>
<organism evidence="2">
    <name type="scientific">Paraprevotella clara</name>
    <dbReference type="NCBI Taxonomy" id="454154"/>
    <lineage>
        <taxon>Bacteria</taxon>
        <taxon>Pseudomonadati</taxon>
        <taxon>Bacteroidota</taxon>
        <taxon>Bacteroidia</taxon>
        <taxon>Bacteroidales</taxon>
        <taxon>Prevotellaceae</taxon>
        <taxon>Paraprevotella</taxon>
    </lineage>
</organism>
<keyword evidence="2" id="KW-0808">Transferase</keyword>
<dbReference type="GO" id="GO:0008811">
    <property type="term" value="F:chloramphenicol O-acetyltransferase activity"/>
    <property type="evidence" value="ECO:0007669"/>
    <property type="project" value="UniProtKB-EC"/>
</dbReference>
<evidence type="ECO:0000313" key="2">
    <source>
        <dbReference type="EMBL" id="VYT87646.1"/>
    </source>
</evidence>
<dbReference type="InterPro" id="IPR001707">
    <property type="entry name" value="Cmp_AcTrfase"/>
</dbReference>
<dbReference type="PIRSF" id="PIRSF000440">
    <property type="entry name" value="CAT"/>
    <property type="match status" value="1"/>
</dbReference>
<evidence type="ECO:0000256" key="1">
    <source>
        <dbReference type="PIRSR" id="PIRSR000440-1"/>
    </source>
</evidence>
<dbReference type="SMART" id="SM01059">
    <property type="entry name" value="CAT"/>
    <property type="match status" value="1"/>
</dbReference>
<dbReference type="PANTHER" id="PTHR38474">
    <property type="entry name" value="SLR0299 PROTEIN"/>
    <property type="match status" value="1"/>
</dbReference>
<feature type="active site" description="Proton acceptor" evidence="1">
    <location>
        <position position="188"/>
    </location>
</feature>
<gene>
    <name evidence="2" type="primary">cat3</name>
    <name evidence="2" type="ORF">PCLFYP37_01359</name>
</gene>
<dbReference type="InterPro" id="IPR023213">
    <property type="entry name" value="CAT-like_dom_sf"/>
</dbReference>
<reference evidence="2" key="1">
    <citation type="submission" date="2019-11" db="EMBL/GenBank/DDBJ databases">
        <authorList>
            <person name="Feng L."/>
        </authorList>
    </citation>
    <scope>NUCLEOTIDE SEQUENCE</scope>
    <source>
        <strain evidence="2">PclaraLFYP37</strain>
    </source>
</reference>
<protein>
    <submittedName>
        <fullName evidence="2">Chloramphenicol acetyltransferase 3</fullName>
        <ecNumber evidence="2">2.3.1.28</ecNumber>
    </submittedName>
</protein>
<dbReference type="SUPFAM" id="SSF52777">
    <property type="entry name" value="CoA-dependent acyltransferases"/>
    <property type="match status" value="1"/>
</dbReference>
<dbReference type="RefSeq" id="WP_412442287.1">
    <property type="nucleotide sequence ID" value="NZ_CACRUT010000008.1"/>
</dbReference>
<dbReference type="Gene3D" id="3.30.559.10">
    <property type="entry name" value="Chloramphenicol acetyltransferase-like domain"/>
    <property type="match status" value="1"/>
</dbReference>
<name>A0A6N3ACS8_9BACT</name>
<sequence>MKQTIDITHWNRREHFEFFSQFDDPFFGITTLVDFTKAYEHIKAHRRPFFLSSVHFLLKCVNETEAFRLRTEDGKLVQYDTIHVSPTIGREDGTFGFGFFEYHTDIDIFIRNAEKEIKRVKKGCGLSVTENTWRPDVIRYSALPWFAFSEMKHAGSIRTRDSVPRISTGKLTQENGRYNLPLSITVHHGLMDGRDVAEFLQKIEYHQNLL</sequence>
<dbReference type="PANTHER" id="PTHR38474:SF1">
    <property type="entry name" value="SLR0299 PROTEIN"/>
    <property type="match status" value="1"/>
</dbReference>
<dbReference type="Pfam" id="PF00302">
    <property type="entry name" value="CAT"/>
    <property type="match status" value="1"/>
</dbReference>
<dbReference type="EC" id="2.3.1.28" evidence="2"/>
<dbReference type="EMBL" id="CACRUT010000008">
    <property type="protein sequence ID" value="VYT87646.1"/>
    <property type="molecule type" value="Genomic_DNA"/>
</dbReference>
<accession>A0A6N3ACS8</accession>
<proteinExistence type="predicted"/>